<evidence type="ECO:0000256" key="9">
    <source>
        <dbReference type="NCBIfam" id="TIGR00751"/>
    </source>
</evidence>
<evidence type="ECO:0000256" key="5">
    <source>
        <dbReference type="ARBA" id="ARBA00022692"/>
    </source>
</evidence>
<dbReference type="InterPro" id="IPR044878">
    <property type="entry name" value="UbiA_sf"/>
</dbReference>
<dbReference type="AlphaFoldDB" id="A0A1I2DCN1"/>
<dbReference type="HAMAP" id="MF_01937">
    <property type="entry name" value="MenA_1"/>
    <property type="match status" value="1"/>
</dbReference>
<dbReference type="STRING" id="385682.SAMN05444380_11857"/>
<keyword evidence="2 8" id="KW-0474">Menaquinone biosynthesis</keyword>
<dbReference type="NCBIfam" id="TIGR00751">
    <property type="entry name" value="menA"/>
    <property type="match status" value="1"/>
</dbReference>
<evidence type="ECO:0000256" key="6">
    <source>
        <dbReference type="ARBA" id="ARBA00022989"/>
    </source>
</evidence>
<feature type="transmembrane region" description="Helical" evidence="8">
    <location>
        <begin position="251"/>
        <end position="272"/>
    </location>
</feature>
<proteinExistence type="inferred from homology"/>
<dbReference type="CDD" id="cd13962">
    <property type="entry name" value="PT_UbiA_UBIAD1"/>
    <property type="match status" value="1"/>
</dbReference>
<dbReference type="GO" id="GO:0005886">
    <property type="term" value="C:plasma membrane"/>
    <property type="evidence" value="ECO:0007669"/>
    <property type="project" value="UniProtKB-SubCell"/>
</dbReference>
<dbReference type="UniPathway" id="UPA00079">
    <property type="reaction ID" value="UER00168"/>
</dbReference>
<dbReference type="PANTHER" id="PTHR13929:SF0">
    <property type="entry name" value="UBIA PRENYLTRANSFERASE DOMAIN-CONTAINING PROTEIN 1"/>
    <property type="match status" value="1"/>
</dbReference>
<dbReference type="GO" id="GO:0009234">
    <property type="term" value="P:menaquinone biosynthetic process"/>
    <property type="evidence" value="ECO:0007669"/>
    <property type="project" value="UniProtKB-UniRule"/>
</dbReference>
<dbReference type="Pfam" id="PF01040">
    <property type="entry name" value="UbiA"/>
    <property type="match status" value="1"/>
</dbReference>
<sequence>MALNLRAWIISFRLRTLPLALSTIFMGSLVAAGQGQFRLSVLIWASLTTLFLQILSNMANDYGDAVSGTDNEERQGPQRMIQKGVITLKQMKKAMVLFGLLALISGIILIFKALSGHILMIVTFFLLGISALIAAIKYTVGSKPYGYRGLGDLFVFIFFGLLGVGGTYYLHAGSWQWPVLLPAVSIGAFSTGVLNLNNIRDINSDIKAGKRTIPVMIGRKMAAFYHLFLILCGWMALIVWCIVYEPSRGPWLALLALPPFFVNGIAVLRFKAPLSGLDGQLKNLTLGTLLMVILYGIGLYLF</sequence>
<comment type="pathway">
    <text evidence="8">Quinol/quinone metabolism; menaquinone biosynthesis; menaquinol from 1,4-dihydroxy-2-naphthoate: step 1/2.</text>
</comment>
<keyword evidence="7 8" id="KW-0472">Membrane</keyword>
<evidence type="ECO:0000313" key="11">
    <source>
        <dbReference type="Proteomes" id="UP000181976"/>
    </source>
</evidence>
<dbReference type="EMBL" id="FONA01000018">
    <property type="protein sequence ID" value="SFE77903.1"/>
    <property type="molecule type" value="Genomic_DNA"/>
</dbReference>
<keyword evidence="3 8" id="KW-1003">Cell membrane</keyword>
<evidence type="ECO:0000256" key="8">
    <source>
        <dbReference type="HAMAP-Rule" id="MF_01937"/>
    </source>
</evidence>
<reference evidence="10 11" key="1">
    <citation type="submission" date="2016-10" db="EMBL/GenBank/DDBJ databases">
        <authorList>
            <person name="de Groot N.N."/>
        </authorList>
    </citation>
    <scope>NUCLEOTIDE SEQUENCE [LARGE SCALE GENOMIC DNA]</scope>
    <source>
        <strain evidence="10 11">DSM 19012</strain>
    </source>
</reference>
<feature type="transmembrane region" description="Helical" evidence="8">
    <location>
        <begin position="223"/>
        <end position="245"/>
    </location>
</feature>
<evidence type="ECO:0000256" key="4">
    <source>
        <dbReference type="ARBA" id="ARBA00022679"/>
    </source>
</evidence>
<evidence type="ECO:0000256" key="7">
    <source>
        <dbReference type="ARBA" id="ARBA00023136"/>
    </source>
</evidence>
<keyword evidence="4 8" id="KW-0808">Transferase</keyword>
<dbReference type="Gene3D" id="1.10.357.140">
    <property type="entry name" value="UbiA prenyltransferase"/>
    <property type="match status" value="1"/>
</dbReference>
<organism evidence="10 11">
    <name type="scientific">Thermophagus xiamenensis</name>
    <dbReference type="NCBI Taxonomy" id="385682"/>
    <lineage>
        <taxon>Bacteria</taxon>
        <taxon>Pseudomonadati</taxon>
        <taxon>Bacteroidota</taxon>
        <taxon>Bacteroidia</taxon>
        <taxon>Marinilabiliales</taxon>
        <taxon>Marinilabiliaceae</taxon>
        <taxon>Thermophagus</taxon>
    </lineage>
</organism>
<dbReference type="PIRSF" id="PIRSF005355">
    <property type="entry name" value="UBIAD1"/>
    <property type="match status" value="1"/>
</dbReference>
<name>A0A1I2DCN1_9BACT</name>
<dbReference type="InterPro" id="IPR000537">
    <property type="entry name" value="UbiA_prenyltransferase"/>
</dbReference>
<dbReference type="GO" id="GO:0046428">
    <property type="term" value="F:1,4-dihydroxy-2-naphthoate polyprenyltransferase activity"/>
    <property type="evidence" value="ECO:0007669"/>
    <property type="project" value="UniProtKB-UniRule"/>
</dbReference>
<gene>
    <name evidence="8" type="primary">menA</name>
    <name evidence="10" type="ORF">SAMN05444380_11857</name>
</gene>
<protein>
    <recommendedName>
        <fullName evidence="8 9">1,4-dihydroxy-2-naphthoate octaprenyltransferase</fullName>
        <shortName evidence="8">DHNA-octaprenyltransferase</shortName>
        <ecNumber evidence="8 9">2.5.1.74</ecNumber>
    </recommendedName>
</protein>
<comment type="similarity">
    <text evidence="8">Belongs to the MenA family. Type 1 subfamily.</text>
</comment>
<comment type="subcellular location">
    <subcellularLocation>
        <location evidence="8">Cell membrane</location>
        <topology evidence="8">Multi-pass membrane protein</topology>
    </subcellularLocation>
    <subcellularLocation>
        <location evidence="1">Membrane</location>
        <topology evidence="1">Multi-pass membrane protein</topology>
    </subcellularLocation>
</comment>
<keyword evidence="6 8" id="KW-1133">Transmembrane helix</keyword>
<dbReference type="EC" id="2.5.1.74" evidence="8 9"/>
<dbReference type="eggNOG" id="COG1575">
    <property type="taxonomic scope" value="Bacteria"/>
</dbReference>
<feature type="transmembrane region" description="Helical" evidence="8">
    <location>
        <begin position="94"/>
        <end position="111"/>
    </location>
</feature>
<keyword evidence="5 8" id="KW-0812">Transmembrane</keyword>
<dbReference type="OrthoDB" id="9767568at2"/>
<dbReference type="InterPro" id="IPR004657">
    <property type="entry name" value="MenA"/>
</dbReference>
<feature type="transmembrane region" description="Helical" evidence="8">
    <location>
        <begin position="284"/>
        <end position="301"/>
    </location>
</feature>
<comment type="catalytic activity">
    <reaction evidence="8">
        <text>an all-trans-polyprenyl diphosphate + 1,4-dihydroxy-2-naphthoate + H(+) = a 2-demethylmenaquinol + CO2 + diphosphate</text>
        <dbReference type="Rhea" id="RHEA:26478"/>
        <dbReference type="Rhea" id="RHEA-COMP:9563"/>
        <dbReference type="Rhea" id="RHEA-COMP:9564"/>
        <dbReference type="ChEBI" id="CHEBI:11173"/>
        <dbReference type="ChEBI" id="CHEBI:15378"/>
        <dbReference type="ChEBI" id="CHEBI:16526"/>
        <dbReference type="ChEBI" id="CHEBI:33019"/>
        <dbReference type="ChEBI" id="CHEBI:55437"/>
        <dbReference type="ChEBI" id="CHEBI:58914"/>
        <dbReference type="EC" id="2.5.1.74"/>
    </reaction>
</comment>
<evidence type="ECO:0000256" key="1">
    <source>
        <dbReference type="ARBA" id="ARBA00004141"/>
    </source>
</evidence>
<feature type="transmembrane region" description="Helical" evidence="8">
    <location>
        <begin position="12"/>
        <end position="31"/>
    </location>
</feature>
<dbReference type="PANTHER" id="PTHR13929">
    <property type="entry name" value="1,4-DIHYDROXY-2-NAPHTHOATE OCTAPRENYLTRANSFERASE"/>
    <property type="match status" value="1"/>
</dbReference>
<feature type="transmembrane region" description="Helical" evidence="8">
    <location>
        <begin position="150"/>
        <end position="171"/>
    </location>
</feature>
<comment type="function">
    <text evidence="8">Conversion of 1,4-dihydroxy-2-naphthoate (DHNA) to demethylmenaquinone (DMK).</text>
</comment>
<dbReference type="RefSeq" id="WP_010526082.1">
    <property type="nucleotide sequence ID" value="NZ_AFSL01000003.1"/>
</dbReference>
<dbReference type="InParanoid" id="A0A1I2DCN1"/>
<evidence type="ECO:0000256" key="2">
    <source>
        <dbReference type="ARBA" id="ARBA00022428"/>
    </source>
</evidence>
<dbReference type="GO" id="GO:0042371">
    <property type="term" value="P:vitamin K biosynthetic process"/>
    <property type="evidence" value="ECO:0007669"/>
    <property type="project" value="TreeGrafter"/>
</dbReference>
<dbReference type="NCBIfam" id="NF004750">
    <property type="entry name" value="PRK06080.1-2"/>
    <property type="match status" value="1"/>
</dbReference>
<keyword evidence="11" id="KW-1185">Reference proteome</keyword>
<accession>A0A1I2DCN1</accession>
<evidence type="ECO:0000256" key="3">
    <source>
        <dbReference type="ARBA" id="ARBA00022475"/>
    </source>
</evidence>
<dbReference type="InterPro" id="IPR026046">
    <property type="entry name" value="UBIAD1"/>
</dbReference>
<dbReference type="FunCoup" id="A0A1I2DCN1">
    <property type="interactions" value="276"/>
</dbReference>
<feature type="transmembrane region" description="Helical" evidence="8">
    <location>
        <begin position="37"/>
        <end position="55"/>
    </location>
</feature>
<feature type="transmembrane region" description="Helical" evidence="8">
    <location>
        <begin position="117"/>
        <end position="138"/>
    </location>
</feature>
<dbReference type="Proteomes" id="UP000181976">
    <property type="component" value="Unassembled WGS sequence"/>
</dbReference>
<evidence type="ECO:0000313" key="10">
    <source>
        <dbReference type="EMBL" id="SFE77903.1"/>
    </source>
</evidence>